<dbReference type="Proteomes" id="UP000271003">
    <property type="component" value="Chromosome"/>
</dbReference>
<evidence type="ECO:0000313" key="6">
    <source>
        <dbReference type="EMBL" id="BBF23099.1"/>
    </source>
</evidence>
<feature type="transmembrane region" description="Helical" evidence="5">
    <location>
        <begin position="51"/>
        <end position="72"/>
    </location>
</feature>
<gene>
    <name evidence="6" type="ORF">SUTMEG_09900</name>
</gene>
<feature type="transmembrane region" description="Helical" evidence="5">
    <location>
        <begin position="238"/>
        <end position="256"/>
    </location>
</feature>
<dbReference type="AlphaFoldDB" id="A0A2Z6I9N9"/>
<keyword evidence="4 5" id="KW-0472">Membrane</keyword>
<evidence type="ECO:0000256" key="3">
    <source>
        <dbReference type="ARBA" id="ARBA00022989"/>
    </source>
</evidence>
<dbReference type="PANTHER" id="PTHR11785:SF512">
    <property type="entry name" value="SOBREMESA, ISOFORM B"/>
    <property type="match status" value="1"/>
</dbReference>
<name>A0A2Z6I9N9_9BURK</name>
<protein>
    <submittedName>
        <fullName evidence="6">Amino acid permease</fullName>
    </submittedName>
</protein>
<dbReference type="PANTHER" id="PTHR11785">
    <property type="entry name" value="AMINO ACID TRANSPORTER"/>
    <property type="match status" value="1"/>
</dbReference>
<evidence type="ECO:0000313" key="7">
    <source>
        <dbReference type="Proteomes" id="UP000271003"/>
    </source>
</evidence>
<feature type="transmembrane region" description="Helical" evidence="5">
    <location>
        <begin position="428"/>
        <end position="447"/>
    </location>
</feature>
<evidence type="ECO:0000256" key="2">
    <source>
        <dbReference type="ARBA" id="ARBA00022692"/>
    </source>
</evidence>
<feature type="transmembrane region" description="Helical" evidence="5">
    <location>
        <begin position="16"/>
        <end position="39"/>
    </location>
</feature>
<accession>A0A2Z6I9N9</accession>
<organism evidence="6 7">
    <name type="scientific">Sutterella megalosphaeroides</name>
    <dbReference type="NCBI Taxonomy" id="2494234"/>
    <lineage>
        <taxon>Bacteria</taxon>
        <taxon>Pseudomonadati</taxon>
        <taxon>Pseudomonadota</taxon>
        <taxon>Betaproteobacteria</taxon>
        <taxon>Burkholderiales</taxon>
        <taxon>Sutterellaceae</taxon>
        <taxon>Sutterella</taxon>
    </lineage>
</organism>
<dbReference type="GO" id="GO:0015179">
    <property type="term" value="F:L-amino acid transmembrane transporter activity"/>
    <property type="evidence" value="ECO:0007669"/>
    <property type="project" value="TreeGrafter"/>
</dbReference>
<feature type="transmembrane region" description="Helical" evidence="5">
    <location>
        <begin position="200"/>
        <end position="218"/>
    </location>
</feature>
<feature type="transmembrane region" description="Helical" evidence="5">
    <location>
        <begin position="93"/>
        <end position="124"/>
    </location>
</feature>
<comment type="subcellular location">
    <subcellularLocation>
        <location evidence="1">Membrane</location>
        <topology evidence="1">Multi-pass membrane protein</topology>
    </subcellularLocation>
</comment>
<feature type="transmembrane region" description="Helical" evidence="5">
    <location>
        <begin position="401"/>
        <end position="422"/>
    </location>
</feature>
<dbReference type="KEGG" id="sutt:SUTMEG_09900"/>
<feature type="transmembrane region" description="Helical" evidence="5">
    <location>
        <begin position="369"/>
        <end position="389"/>
    </location>
</feature>
<dbReference type="Gene3D" id="1.20.1740.10">
    <property type="entry name" value="Amino acid/polyamine transporter I"/>
    <property type="match status" value="1"/>
</dbReference>
<evidence type="ECO:0000256" key="4">
    <source>
        <dbReference type="ARBA" id="ARBA00023136"/>
    </source>
</evidence>
<dbReference type="Pfam" id="PF13520">
    <property type="entry name" value="AA_permease_2"/>
    <property type="match status" value="1"/>
</dbReference>
<feature type="transmembrane region" description="Helical" evidence="5">
    <location>
        <begin position="344"/>
        <end position="363"/>
    </location>
</feature>
<keyword evidence="3 5" id="KW-1133">Transmembrane helix</keyword>
<dbReference type="InterPro" id="IPR002293">
    <property type="entry name" value="AA/rel_permease1"/>
</dbReference>
<evidence type="ECO:0000256" key="5">
    <source>
        <dbReference type="SAM" id="Phobius"/>
    </source>
</evidence>
<dbReference type="EMBL" id="AP018786">
    <property type="protein sequence ID" value="BBF23099.1"/>
    <property type="molecule type" value="Genomic_DNA"/>
</dbReference>
<feature type="transmembrane region" description="Helical" evidence="5">
    <location>
        <begin position="160"/>
        <end position="180"/>
    </location>
</feature>
<evidence type="ECO:0000256" key="1">
    <source>
        <dbReference type="ARBA" id="ARBA00004141"/>
    </source>
</evidence>
<proteinExistence type="predicted"/>
<dbReference type="RefSeq" id="WP_232008840.1">
    <property type="nucleotide sequence ID" value="NZ_AP018786.1"/>
</dbReference>
<dbReference type="PIRSF" id="PIRSF006060">
    <property type="entry name" value="AA_transporter"/>
    <property type="match status" value="1"/>
</dbReference>
<keyword evidence="2 5" id="KW-0812">Transmembrane</keyword>
<dbReference type="InterPro" id="IPR050598">
    <property type="entry name" value="AminoAcid_Transporter"/>
</dbReference>
<sequence length="470" mass="50952">MSNSHEPATMKREVSLFGGISVLAGIMIGSGIFYIGAIVLQRSGMNLGLALLVWLIGGLVTLLSGICFAELGAMMPKAGGYYVYLREAYGERVAFMCGITNFFLSSSGSIAALAVAFGAALSSIYPLDPLVQKGIALASIFLLTVLNIRGVKLGSTVQNLFMILKMLPIVLILVCGLAMGTQSPDLLTFELPETHAAPSFLELCSMVGFAVIATLWAYEGWTNLNTIAEEIKNPKRNIPLALILSITGVAILYVLFNYAVYRVLPFETIQQLVESGDYYLGTAAAKELFGSAGMIVVGAAMILAIFNSLNGCIMVFPRMYFAMARDGALFPSLAKLHPTYRTPMNAQIASAVMASILVCSRTLSELTSLVALCGIIFHGLTFFSVIVLRRKYPTMERPYRVWLYPFTTILICLVMIGLALNTLEQDPVTALLGLLVPLGGLVIYELFFRRRHDALEKERALEGKDALGSE</sequence>
<dbReference type="GO" id="GO:0016020">
    <property type="term" value="C:membrane"/>
    <property type="evidence" value="ECO:0007669"/>
    <property type="project" value="UniProtKB-SubCell"/>
</dbReference>
<feature type="transmembrane region" description="Helical" evidence="5">
    <location>
        <begin position="130"/>
        <end position="148"/>
    </location>
</feature>
<keyword evidence="7" id="KW-1185">Reference proteome</keyword>
<feature type="transmembrane region" description="Helical" evidence="5">
    <location>
        <begin position="288"/>
        <end position="316"/>
    </location>
</feature>
<reference evidence="6 7" key="1">
    <citation type="journal article" date="2018" name="Int. J. Syst. Evol. Microbiol.">
        <title>Mesosutterella multiformis gen. nov., sp. nov., a member of the family Sutterellaceae and Sutterella megalosphaeroides sp. nov., isolated from human faeces.</title>
        <authorList>
            <person name="Sakamoto M."/>
            <person name="Ikeyama N."/>
            <person name="Kunihiro T."/>
            <person name="Iino T."/>
            <person name="Yuki M."/>
            <person name="Ohkuma M."/>
        </authorList>
    </citation>
    <scope>NUCLEOTIDE SEQUENCE [LARGE SCALE GENOMIC DNA]</scope>
    <source>
        <strain evidence="6 7">6FBBBH3</strain>
    </source>
</reference>